<sequence length="129" mass="15159">MDIPVVKRRTIRRKKIMPREKTADEPLTLEQELKRSMLECIDRFQQEIDTHYEGIECISDRFAALEHSILIENLETEFPKFVQSLVENYNELSACILTEIPRLNRFLKVAKVPKADSLGWTFLTFLVCD</sequence>
<evidence type="ECO:0000313" key="1">
    <source>
        <dbReference type="EMBL" id="GBM30516.1"/>
    </source>
</evidence>
<protein>
    <submittedName>
        <fullName evidence="1">Uncharacterized protein</fullName>
    </submittedName>
</protein>
<accession>A0A4Y2ER81</accession>
<comment type="caution">
    <text evidence="1">The sequence shown here is derived from an EMBL/GenBank/DDBJ whole genome shotgun (WGS) entry which is preliminary data.</text>
</comment>
<organism evidence="1 2">
    <name type="scientific">Araneus ventricosus</name>
    <name type="common">Orbweaver spider</name>
    <name type="synonym">Epeira ventricosa</name>
    <dbReference type="NCBI Taxonomy" id="182803"/>
    <lineage>
        <taxon>Eukaryota</taxon>
        <taxon>Metazoa</taxon>
        <taxon>Ecdysozoa</taxon>
        <taxon>Arthropoda</taxon>
        <taxon>Chelicerata</taxon>
        <taxon>Arachnida</taxon>
        <taxon>Araneae</taxon>
        <taxon>Araneomorphae</taxon>
        <taxon>Entelegynae</taxon>
        <taxon>Araneoidea</taxon>
        <taxon>Araneidae</taxon>
        <taxon>Araneus</taxon>
    </lineage>
</organism>
<proteinExistence type="predicted"/>
<evidence type="ECO:0000313" key="2">
    <source>
        <dbReference type="Proteomes" id="UP000499080"/>
    </source>
</evidence>
<gene>
    <name evidence="1" type="ORF">AVEN_156267_1</name>
</gene>
<dbReference type="OrthoDB" id="10066376at2759"/>
<keyword evidence="2" id="KW-1185">Reference proteome</keyword>
<dbReference type="EMBL" id="BGPR01000662">
    <property type="protein sequence ID" value="GBM30516.1"/>
    <property type="molecule type" value="Genomic_DNA"/>
</dbReference>
<dbReference type="AlphaFoldDB" id="A0A4Y2ER81"/>
<reference evidence="1 2" key="1">
    <citation type="journal article" date="2019" name="Sci. Rep.">
        <title>Orb-weaving spider Araneus ventricosus genome elucidates the spidroin gene catalogue.</title>
        <authorList>
            <person name="Kono N."/>
            <person name="Nakamura H."/>
            <person name="Ohtoshi R."/>
            <person name="Moran D.A.P."/>
            <person name="Shinohara A."/>
            <person name="Yoshida Y."/>
            <person name="Fujiwara M."/>
            <person name="Mori M."/>
            <person name="Tomita M."/>
            <person name="Arakawa K."/>
        </authorList>
    </citation>
    <scope>NUCLEOTIDE SEQUENCE [LARGE SCALE GENOMIC DNA]</scope>
</reference>
<name>A0A4Y2ER81_ARAVE</name>
<dbReference type="Proteomes" id="UP000499080">
    <property type="component" value="Unassembled WGS sequence"/>
</dbReference>